<sequence>MPSEVRRLSAHVVLYCKPSNAPELWQKSRAGMLTDRCSMEDLKSLKFIKLIITANGTSMMDCGVEAVLELIEECGSTEIPGGEDNAFDTAIDSTEDNSQVNLLNAKQRVIVMKAVATAKSRDTDRNRLSFDVYGKEGCGKTFTSNTMIDELRNEGW</sequence>
<dbReference type="EMBL" id="UYRV01113644">
    <property type="protein sequence ID" value="VDN28370.1"/>
    <property type="molecule type" value="Genomic_DNA"/>
</dbReference>
<evidence type="ECO:0000313" key="1">
    <source>
        <dbReference type="EMBL" id="VDN28370.1"/>
    </source>
</evidence>
<proteinExistence type="predicted"/>
<dbReference type="AlphaFoldDB" id="A0A3P7MP43"/>
<reference evidence="1 2" key="1">
    <citation type="submission" date="2018-11" db="EMBL/GenBank/DDBJ databases">
        <authorList>
            <consortium name="Pathogen Informatics"/>
        </authorList>
    </citation>
    <scope>NUCLEOTIDE SEQUENCE [LARGE SCALE GENOMIC DNA]</scope>
</reference>
<evidence type="ECO:0000313" key="2">
    <source>
        <dbReference type="Proteomes" id="UP000271889"/>
    </source>
</evidence>
<name>A0A3P7MP43_CYLGO</name>
<accession>A0A3P7MP43</accession>
<keyword evidence="2" id="KW-1185">Reference proteome</keyword>
<organism evidence="1 2">
    <name type="scientific">Cylicostephanus goldi</name>
    <name type="common">Nematode worm</name>
    <dbReference type="NCBI Taxonomy" id="71465"/>
    <lineage>
        <taxon>Eukaryota</taxon>
        <taxon>Metazoa</taxon>
        <taxon>Ecdysozoa</taxon>
        <taxon>Nematoda</taxon>
        <taxon>Chromadorea</taxon>
        <taxon>Rhabditida</taxon>
        <taxon>Rhabditina</taxon>
        <taxon>Rhabditomorpha</taxon>
        <taxon>Strongyloidea</taxon>
        <taxon>Strongylidae</taxon>
        <taxon>Cylicostephanus</taxon>
    </lineage>
</organism>
<gene>
    <name evidence="1" type="ORF">CGOC_LOCUS10934</name>
</gene>
<protein>
    <submittedName>
        <fullName evidence="1">Uncharacterized protein</fullName>
    </submittedName>
</protein>
<dbReference type="OrthoDB" id="10574236at2759"/>
<dbReference type="Proteomes" id="UP000271889">
    <property type="component" value="Unassembled WGS sequence"/>
</dbReference>